<organism evidence="4 5">
    <name type="scientific">Cochliobolus heterostrophus (strain C5 / ATCC 48332 / race O)</name>
    <name type="common">Southern corn leaf blight fungus</name>
    <name type="synonym">Bipolaris maydis</name>
    <dbReference type="NCBI Taxonomy" id="701091"/>
    <lineage>
        <taxon>Eukaryota</taxon>
        <taxon>Fungi</taxon>
        <taxon>Dikarya</taxon>
        <taxon>Ascomycota</taxon>
        <taxon>Pezizomycotina</taxon>
        <taxon>Dothideomycetes</taxon>
        <taxon>Pleosporomycetidae</taxon>
        <taxon>Pleosporales</taxon>
        <taxon>Pleosporineae</taxon>
        <taxon>Pleosporaceae</taxon>
        <taxon>Bipolaris</taxon>
    </lineage>
</organism>
<feature type="region of interest" description="Disordered" evidence="2">
    <location>
        <begin position="360"/>
        <end position="384"/>
    </location>
</feature>
<protein>
    <recommendedName>
        <fullName evidence="3">Zn(2)-C6 fungal-type domain-containing protein</fullName>
    </recommendedName>
</protein>
<dbReference type="InterPro" id="IPR053175">
    <property type="entry name" value="DHMBA_Reg_Transcription_Factor"/>
</dbReference>
<dbReference type="Proteomes" id="UP000016936">
    <property type="component" value="Unassembled WGS sequence"/>
</dbReference>
<feature type="domain" description="Zn(2)-C6 fungal-type" evidence="3">
    <location>
        <begin position="234"/>
        <end position="262"/>
    </location>
</feature>
<feature type="region of interest" description="Disordered" evidence="2">
    <location>
        <begin position="273"/>
        <end position="334"/>
    </location>
</feature>
<feature type="compositionally biased region" description="Low complexity" evidence="2">
    <location>
        <begin position="153"/>
        <end position="167"/>
    </location>
</feature>
<feature type="compositionally biased region" description="Low complexity" evidence="2">
    <location>
        <begin position="301"/>
        <end position="327"/>
    </location>
</feature>
<evidence type="ECO:0000313" key="5">
    <source>
        <dbReference type="Proteomes" id="UP000016936"/>
    </source>
</evidence>
<feature type="region of interest" description="Disordered" evidence="2">
    <location>
        <begin position="1"/>
        <end position="21"/>
    </location>
</feature>
<dbReference type="InterPro" id="IPR036864">
    <property type="entry name" value="Zn2-C6_fun-type_DNA-bd_sf"/>
</dbReference>
<dbReference type="eggNOG" id="ENOG502RXSX">
    <property type="taxonomic scope" value="Eukaryota"/>
</dbReference>
<dbReference type="EMBL" id="KB445576">
    <property type="protein sequence ID" value="EMD91837.1"/>
    <property type="molecule type" value="Genomic_DNA"/>
</dbReference>
<gene>
    <name evidence="4" type="ORF">COCHEDRAFT_1176259</name>
</gene>
<evidence type="ECO:0000256" key="1">
    <source>
        <dbReference type="ARBA" id="ARBA00023242"/>
    </source>
</evidence>
<dbReference type="InterPro" id="IPR001138">
    <property type="entry name" value="Zn2Cys6_DnaBD"/>
</dbReference>
<reference evidence="4 5" key="1">
    <citation type="journal article" date="2012" name="PLoS Pathog.">
        <title>Diverse lifestyles and strategies of plant pathogenesis encoded in the genomes of eighteen Dothideomycetes fungi.</title>
        <authorList>
            <person name="Ohm R.A."/>
            <person name="Feau N."/>
            <person name="Henrissat B."/>
            <person name="Schoch C.L."/>
            <person name="Horwitz B.A."/>
            <person name="Barry K.W."/>
            <person name="Condon B.J."/>
            <person name="Copeland A.C."/>
            <person name="Dhillon B."/>
            <person name="Glaser F."/>
            <person name="Hesse C.N."/>
            <person name="Kosti I."/>
            <person name="LaButti K."/>
            <person name="Lindquist E.A."/>
            <person name="Lucas S."/>
            <person name="Salamov A.A."/>
            <person name="Bradshaw R.E."/>
            <person name="Ciuffetti L."/>
            <person name="Hamelin R.C."/>
            <person name="Kema G.H.J."/>
            <person name="Lawrence C."/>
            <person name="Scott J.A."/>
            <person name="Spatafora J.W."/>
            <person name="Turgeon B.G."/>
            <person name="de Wit P.J.G.M."/>
            <person name="Zhong S."/>
            <person name="Goodwin S.B."/>
            <person name="Grigoriev I.V."/>
        </authorList>
    </citation>
    <scope>NUCLEOTIDE SEQUENCE [LARGE SCALE GENOMIC DNA]</scope>
    <source>
        <strain evidence="5">C5 / ATCC 48332 / race O</strain>
    </source>
</reference>
<dbReference type="Pfam" id="PF00172">
    <property type="entry name" value="Zn_clus"/>
    <property type="match status" value="1"/>
</dbReference>
<name>M2UVK9_COCH5</name>
<dbReference type="SMART" id="SM00066">
    <property type="entry name" value="GAL4"/>
    <property type="match status" value="1"/>
</dbReference>
<dbReference type="PANTHER" id="PTHR38791">
    <property type="entry name" value="ZN(II)2CYS6 TRANSCRIPTION FACTOR (EUROFUNG)-RELATED-RELATED"/>
    <property type="match status" value="1"/>
</dbReference>
<sequence>MQWTSASRLRPMARPGQAASAPLVARVATSCLGRPAHGHGEGAPVESSARGRQAHACVPSNSTADINAAPYSPASSHFSHQSMADPNVQQQSRQQTVAYPSPHSYPSPSMQPTYTYPPPQGQQTTEAYRGSPQSSNMSLPPLNLPPIRLQDGQQPQAQPQPAQQPMGSPLPPPPPHAMPQYYPHPAHAQPGQPMMANMGPQFNAMRYQLPPQGDQRVLSGGRHKKEIKRRTKTGCLTCRKRRIKCDEAHPMCRNCQKSKRECLGYDPIFKQQSGPAQIQPAPNAAPASQAPNAPSAPVPPASAYSQSPVPQGYAPASSAGYASAAPATSGEHQPASFHAIDPALAQADPALQSTQHYNAGHAMDPAMRGPPGPNAYPPPPEPLKGKRLHITDIFGICNHSPPEVPPRTSPVPREIDDEFSRIFINDYCQGLDLVLETTWFSTDNNALNRVFSDRSLHEEAAYFTETIKYKASDTDMTGVFTTNGAASETDDFSLREARARFDVLEALLTNQNLAPNPLRELTYPANLDEETRMQVDFWMHLGDFVQYSDSDTAPPGAADNALAVIRSVLRMHEVRDAIYSIAIARHYGSRIGGFPNALPAPVNQAPESDLNKLLVAMSFISHESRAASQQVLARICDMAMFSWTASRMPSGHQPGGFPQ</sequence>
<feature type="compositionally biased region" description="Pro residues" evidence="2">
    <location>
        <begin position="168"/>
        <end position="177"/>
    </location>
</feature>
<dbReference type="PANTHER" id="PTHR38791:SF13">
    <property type="entry name" value="ZN(2)-C6 FUNGAL-TYPE DOMAIN-CONTAINING PROTEIN"/>
    <property type="match status" value="1"/>
</dbReference>
<proteinExistence type="predicted"/>
<evidence type="ECO:0000256" key="2">
    <source>
        <dbReference type="SAM" id="MobiDB-lite"/>
    </source>
</evidence>
<dbReference type="HOGENOM" id="CLU_016696_2_0_1"/>
<keyword evidence="1" id="KW-0539">Nucleus</keyword>
<feature type="region of interest" description="Disordered" evidence="2">
    <location>
        <begin position="35"/>
        <end position="196"/>
    </location>
</feature>
<dbReference type="PROSITE" id="PS00463">
    <property type="entry name" value="ZN2_CY6_FUNGAL_1"/>
    <property type="match status" value="1"/>
</dbReference>
<feature type="compositionally biased region" description="Polar residues" evidence="2">
    <location>
        <begin position="73"/>
        <end position="98"/>
    </location>
</feature>
<dbReference type="CDD" id="cd00067">
    <property type="entry name" value="GAL4"/>
    <property type="match status" value="1"/>
</dbReference>
<feature type="compositionally biased region" description="Low complexity" evidence="2">
    <location>
        <begin position="99"/>
        <end position="114"/>
    </location>
</feature>
<dbReference type="OMA" id="NAQMRYQ"/>
<evidence type="ECO:0000313" key="4">
    <source>
        <dbReference type="EMBL" id="EMD91837.1"/>
    </source>
</evidence>
<dbReference type="SUPFAM" id="SSF57701">
    <property type="entry name" value="Zn2/Cys6 DNA-binding domain"/>
    <property type="match status" value="1"/>
</dbReference>
<dbReference type="AlphaFoldDB" id="M2UVK9"/>
<keyword evidence="5" id="KW-1185">Reference proteome</keyword>
<feature type="compositionally biased region" description="Low complexity" evidence="2">
    <location>
        <begin position="178"/>
        <end position="187"/>
    </location>
</feature>
<dbReference type="STRING" id="701091.M2UVK9"/>
<accession>M2UVK9</accession>
<dbReference type="GO" id="GO:0008270">
    <property type="term" value="F:zinc ion binding"/>
    <property type="evidence" value="ECO:0007669"/>
    <property type="project" value="InterPro"/>
</dbReference>
<dbReference type="Gene3D" id="4.10.240.10">
    <property type="entry name" value="Zn(2)-C6 fungal-type DNA-binding domain"/>
    <property type="match status" value="1"/>
</dbReference>
<dbReference type="GO" id="GO:0000981">
    <property type="term" value="F:DNA-binding transcription factor activity, RNA polymerase II-specific"/>
    <property type="evidence" value="ECO:0007669"/>
    <property type="project" value="InterPro"/>
</dbReference>
<dbReference type="PROSITE" id="PS50048">
    <property type="entry name" value="ZN2_CY6_FUNGAL_2"/>
    <property type="match status" value="1"/>
</dbReference>
<reference evidence="5" key="2">
    <citation type="journal article" date="2013" name="PLoS Genet.">
        <title>Comparative genome structure, secondary metabolite, and effector coding capacity across Cochliobolus pathogens.</title>
        <authorList>
            <person name="Condon B.J."/>
            <person name="Leng Y."/>
            <person name="Wu D."/>
            <person name="Bushley K.E."/>
            <person name="Ohm R.A."/>
            <person name="Otillar R."/>
            <person name="Martin J."/>
            <person name="Schackwitz W."/>
            <person name="Grimwood J."/>
            <person name="MohdZainudin N."/>
            <person name="Xue C."/>
            <person name="Wang R."/>
            <person name="Manning V.A."/>
            <person name="Dhillon B."/>
            <person name="Tu Z.J."/>
            <person name="Steffenson B.J."/>
            <person name="Salamov A."/>
            <person name="Sun H."/>
            <person name="Lowry S."/>
            <person name="LaButti K."/>
            <person name="Han J."/>
            <person name="Copeland A."/>
            <person name="Lindquist E."/>
            <person name="Barry K."/>
            <person name="Schmutz J."/>
            <person name="Baker S.E."/>
            <person name="Ciuffetti L.M."/>
            <person name="Grigoriev I.V."/>
            <person name="Zhong S."/>
            <person name="Turgeon B.G."/>
        </authorList>
    </citation>
    <scope>NUCLEOTIDE SEQUENCE [LARGE SCALE GENOMIC DNA]</scope>
    <source>
        <strain evidence="5">C5 / ATCC 48332 / race O</strain>
    </source>
</reference>
<dbReference type="OrthoDB" id="5375558at2759"/>
<feature type="compositionally biased region" description="Low complexity" evidence="2">
    <location>
        <begin position="275"/>
        <end position="293"/>
    </location>
</feature>
<feature type="compositionally biased region" description="Low complexity" evidence="2">
    <location>
        <begin position="121"/>
        <end position="141"/>
    </location>
</feature>
<feature type="compositionally biased region" description="Pro residues" evidence="2">
    <location>
        <begin position="368"/>
        <end position="382"/>
    </location>
</feature>
<evidence type="ECO:0000259" key="3">
    <source>
        <dbReference type="PROSITE" id="PS50048"/>
    </source>
</evidence>